<evidence type="ECO:0000259" key="1">
    <source>
        <dbReference type="Pfam" id="PF00583"/>
    </source>
</evidence>
<gene>
    <name evidence="2" type="ORF">LK09_15060</name>
</gene>
<dbReference type="Proteomes" id="UP000031030">
    <property type="component" value="Unassembled WGS sequence"/>
</dbReference>
<dbReference type="RefSeq" id="WP_039401143.1">
    <property type="nucleotide sequence ID" value="NZ_JTDK01000014.1"/>
</dbReference>
<evidence type="ECO:0000313" key="3">
    <source>
        <dbReference type="Proteomes" id="UP000031030"/>
    </source>
</evidence>
<dbReference type="Gene3D" id="3.40.630.30">
    <property type="match status" value="1"/>
</dbReference>
<dbReference type="SUPFAM" id="SSF55729">
    <property type="entry name" value="Acyl-CoA N-acyltransferases (Nat)"/>
    <property type="match status" value="1"/>
</dbReference>
<dbReference type="AlphaFoldDB" id="A0A0B2A4C7"/>
<comment type="caution">
    <text evidence="2">The sequence shown here is derived from an EMBL/GenBank/DDBJ whole genome shotgun (WGS) entry which is preliminary data.</text>
</comment>
<dbReference type="InterPro" id="IPR000182">
    <property type="entry name" value="GNAT_dom"/>
</dbReference>
<keyword evidence="3" id="KW-1185">Reference proteome</keyword>
<feature type="domain" description="N-acetyltransferase" evidence="1">
    <location>
        <begin position="16"/>
        <end position="58"/>
    </location>
</feature>
<sequence>MGLGHPHERALATVMAREVLHIRAIAVAPPVQRCGIGSSLIREIADGGRACNASLLSVRFSRSRTDVGEFLRLAGFTLAEGPMRLFFADAPSHPVELGDTDIGRVWGFHVLQPRRVALDIKPVIDATRGESGPNRAE</sequence>
<accession>A0A0B2A4C7</accession>
<dbReference type="InterPro" id="IPR016181">
    <property type="entry name" value="Acyl_CoA_acyltransferase"/>
</dbReference>
<proteinExistence type="predicted"/>
<dbReference type="GO" id="GO:0016747">
    <property type="term" value="F:acyltransferase activity, transferring groups other than amino-acyl groups"/>
    <property type="evidence" value="ECO:0007669"/>
    <property type="project" value="InterPro"/>
</dbReference>
<organism evidence="2 3">
    <name type="scientific">Microbacterium mangrovi</name>
    <dbReference type="NCBI Taxonomy" id="1348253"/>
    <lineage>
        <taxon>Bacteria</taxon>
        <taxon>Bacillati</taxon>
        <taxon>Actinomycetota</taxon>
        <taxon>Actinomycetes</taxon>
        <taxon>Micrococcales</taxon>
        <taxon>Microbacteriaceae</taxon>
        <taxon>Microbacterium</taxon>
    </lineage>
</organism>
<dbReference type="Pfam" id="PF00583">
    <property type="entry name" value="Acetyltransf_1"/>
    <property type="match status" value="1"/>
</dbReference>
<dbReference type="CDD" id="cd04301">
    <property type="entry name" value="NAT_SF"/>
    <property type="match status" value="1"/>
</dbReference>
<dbReference type="EMBL" id="JTDK01000014">
    <property type="protein sequence ID" value="KHK96634.1"/>
    <property type="molecule type" value="Genomic_DNA"/>
</dbReference>
<evidence type="ECO:0000313" key="2">
    <source>
        <dbReference type="EMBL" id="KHK96634.1"/>
    </source>
</evidence>
<protein>
    <recommendedName>
        <fullName evidence="1">N-acetyltransferase domain-containing protein</fullName>
    </recommendedName>
</protein>
<reference evidence="2 3" key="1">
    <citation type="submission" date="2014-11" db="EMBL/GenBank/DDBJ databases">
        <title>Genome sequence of Microbacterium mangrovi MUSC 115(T).</title>
        <authorList>
            <person name="Lee L.-H."/>
        </authorList>
    </citation>
    <scope>NUCLEOTIDE SEQUENCE [LARGE SCALE GENOMIC DNA]</scope>
    <source>
        <strain evidence="2 3">MUSC 115</strain>
    </source>
</reference>
<name>A0A0B2A4C7_9MICO</name>